<feature type="domain" description="Stealth protein CR2 conserved region 2" evidence="5">
    <location>
        <begin position="109"/>
        <end position="214"/>
    </location>
</feature>
<feature type="signal peptide" evidence="4">
    <location>
        <begin position="1"/>
        <end position="28"/>
    </location>
</feature>
<dbReference type="GO" id="GO:0016772">
    <property type="term" value="F:transferase activity, transferring phosphorus-containing groups"/>
    <property type="evidence" value="ECO:0007669"/>
    <property type="project" value="InterPro"/>
</dbReference>
<evidence type="ECO:0000256" key="4">
    <source>
        <dbReference type="SAM" id="SignalP"/>
    </source>
</evidence>
<gene>
    <name evidence="6" type="ORF">M0812_08260</name>
</gene>
<organism evidence="6 7">
    <name type="scientific">Anaeramoeba flamelloides</name>
    <dbReference type="NCBI Taxonomy" id="1746091"/>
    <lineage>
        <taxon>Eukaryota</taxon>
        <taxon>Metamonada</taxon>
        <taxon>Anaeramoebidae</taxon>
        <taxon>Anaeramoeba</taxon>
    </lineage>
</organism>
<reference evidence="6" key="1">
    <citation type="submission" date="2022-08" db="EMBL/GenBank/DDBJ databases">
        <title>Novel sulphate-reducing endosymbionts in the free-living metamonad Anaeramoeba.</title>
        <authorList>
            <person name="Jerlstrom-Hultqvist J."/>
            <person name="Cepicka I."/>
            <person name="Gallot-Lavallee L."/>
            <person name="Salas-Leiva D."/>
            <person name="Curtis B.A."/>
            <person name="Zahonova K."/>
            <person name="Pipaliya S."/>
            <person name="Dacks J."/>
            <person name="Roger A.J."/>
        </authorList>
    </citation>
    <scope>NUCLEOTIDE SEQUENCE</scope>
    <source>
        <strain evidence="6">Busselton2</strain>
    </source>
</reference>
<dbReference type="AlphaFoldDB" id="A0AAV7ZZ92"/>
<dbReference type="EMBL" id="JANTQA010000020">
    <property type="protein sequence ID" value="KAJ3446451.1"/>
    <property type="molecule type" value="Genomic_DNA"/>
</dbReference>
<dbReference type="Pfam" id="PF11380">
    <property type="entry name" value="Stealth_CR2"/>
    <property type="match status" value="1"/>
</dbReference>
<keyword evidence="3" id="KW-0175">Coiled coil</keyword>
<dbReference type="InterPro" id="IPR047141">
    <property type="entry name" value="Stealth"/>
</dbReference>
<keyword evidence="4" id="KW-0732">Signal</keyword>
<evidence type="ECO:0000256" key="3">
    <source>
        <dbReference type="SAM" id="Coils"/>
    </source>
</evidence>
<dbReference type="Proteomes" id="UP001146793">
    <property type="component" value="Unassembled WGS sequence"/>
</dbReference>
<evidence type="ECO:0000313" key="7">
    <source>
        <dbReference type="Proteomes" id="UP001146793"/>
    </source>
</evidence>
<comment type="similarity">
    <text evidence="1">Belongs to the stealth family.</text>
</comment>
<dbReference type="PANTHER" id="PTHR24045:SF0">
    <property type="entry name" value="N-ACETYLGLUCOSAMINE-1-PHOSPHOTRANSFERASE SUBUNITS ALPHA_BETA"/>
    <property type="match status" value="1"/>
</dbReference>
<evidence type="ECO:0000256" key="1">
    <source>
        <dbReference type="ARBA" id="ARBA00007583"/>
    </source>
</evidence>
<sequence>MWRTNYKKLIQTATFLFFFILIISQARSSGSKDRECDSVLEKEIETLRQEYKALKKEYVEVDQETKVFEIEKSVLSNERNKHKYQQENEKIDVVFTWGGIIKDMDLRNRYNYELQFSIRSVHKYLPWVNKIYVLINSDTDYPYWIKREQSGKILVYDRCMLFEKSEHCPTFNTFAVFSVLHKIEGLSKKFILIDDDVFINQPLTPDYFFTKEDFPRVFQPHVRSKIYKDNTEFSEIKRPEYKYARFSHLPKPMRKDLIIKFHEEYPDYAKLVQSHLKRYKKLSEEISMIYYEYFFGQGCLKPEEKIDSKFYQIPHKHPEDITQEFEDLYEHFSTRNIKTFNCNDDYSTDEELYPKQRKVLWDFYMKLYPETPDYEIPNPDHVNYS</sequence>
<keyword evidence="2" id="KW-0808">Transferase</keyword>
<proteinExistence type="inferred from homology"/>
<feature type="coiled-coil region" evidence="3">
    <location>
        <begin position="37"/>
        <end position="64"/>
    </location>
</feature>
<protein>
    <recommendedName>
        <fullName evidence="5">Stealth protein CR2 conserved region 2 domain-containing protein</fullName>
    </recommendedName>
</protein>
<accession>A0AAV7ZZ92</accession>
<evidence type="ECO:0000256" key="2">
    <source>
        <dbReference type="ARBA" id="ARBA00022679"/>
    </source>
</evidence>
<evidence type="ECO:0000313" key="6">
    <source>
        <dbReference type="EMBL" id="KAJ3446451.1"/>
    </source>
</evidence>
<feature type="chain" id="PRO_5043563673" description="Stealth protein CR2 conserved region 2 domain-containing protein" evidence="4">
    <location>
        <begin position="29"/>
        <end position="385"/>
    </location>
</feature>
<dbReference type="PANTHER" id="PTHR24045">
    <property type="match status" value="1"/>
</dbReference>
<dbReference type="InterPro" id="IPR021520">
    <property type="entry name" value="Stealth_CR2"/>
</dbReference>
<name>A0AAV7ZZ92_9EUKA</name>
<comment type="caution">
    <text evidence="6">The sequence shown here is derived from an EMBL/GenBank/DDBJ whole genome shotgun (WGS) entry which is preliminary data.</text>
</comment>
<evidence type="ECO:0000259" key="5">
    <source>
        <dbReference type="Pfam" id="PF11380"/>
    </source>
</evidence>
<dbReference type="GO" id="GO:0005794">
    <property type="term" value="C:Golgi apparatus"/>
    <property type="evidence" value="ECO:0007669"/>
    <property type="project" value="TreeGrafter"/>
</dbReference>